<evidence type="ECO:0000256" key="1">
    <source>
        <dbReference type="ARBA" id="ARBA00022729"/>
    </source>
</evidence>
<evidence type="ECO:0000313" key="7">
    <source>
        <dbReference type="WBParaSite" id="ACRNAN_scaffold6307.g27757.t1"/>
    </source>
</evidence>
<protein>
    <submittedName>
        <fullName evidence="7">Peptidylglycine monooxygenase</fullName>
    </submittedName>
</protein>
<dbReference type="SUPFAM" id="SSF49742">
    <property type="entry name" value="PHM/PNGase F"/>
    <property type="match status" value="2"/>
</dbReference>
<dbReference type="AlphaFoldDB" id="A0A914E9L5"/>
<evidence type="ECO:0000259" key="4">
    <source>
        <dbReference type="Pfam" id="PF01082"/>
    </source>
</evidence>
<evidence type="ECO:0000313" key="6">
    <source>
        <dbReference type="Proteomes" id="UP000887540"/>
    </source>
</evidence>
<dbReference type="PANTHER" id="PTHR10680:SF14">
    <property type="entry name" value="PEPTIDYL-GLYCINE ALPHA-AMIDATING MONOOXYGENASE"/>
    <property type="match status" value="1"/>
</dbReference>
<keyword evidence="3" id="KW-0325">Glycoprotein</keyword>
<evidence type="ECO:0000259" key="5">
    <source>
        <dbReference type="Pfam" id="PF03712"/>
    </source>
</evidence>
<dbReference type="GO" id="GO:0005507">
    <property type="term" value="F:copper ion binding"/>
    <property type="evidence" value="ECO:0007669"/>
    <property type="project" value="InterPro"/>
</dbReference>
<dbReference type="InterPro" id="IPR008977">
    <property type="entry name" value="PHM/PNGase_F_dom_sf"/>
</dbReference>
<evidence type="ECO:0000256" key="3">
    <source>
        <dbReference type="ARBA" id="ARBA00023180"/>
    </source>
</evidence>
<dbReference type="Proteomes" id="UP000887540">
    <property type="component" value="Unplaced"/>
</dbReference>
<dbReference type="GO" id="GO:0016715">
    <property type="term" value="F:oxidoreductase activity, acting on paired donors, with incorporation or reduction of molecular oxygen, reduced ascorbate as one donor, and incorporation of one atom of oxygen"/>
    <property type="evidence" value="ECO:0007669"/>
    <property type="project" value="InterPro"/>
</dbReference>
<evidence type="ECO:0000256" key="2">
    <source>
        <dbReference type="ARBA" id="ARBA00023157"/>
    </source>
</evidence>
<keyword evidence="1" id="KW-0732">Signal</keyword>
<dbReference type="InterPro" id="IPR024548">
    <property type="entry name" value="Cu2_monoox_C"/>
</dbReference>
<dbReference type="Pfam" id="PF03712">
    <property type="entry name" value="Cu2_monoox_C"/>
    <property type="match status" value="1"/>
</dbReference>
<dbReference type="WBParaSite" id="ACRNAN_scaffold6307.g27757.t1">
    <property type="protein sequence ID" value="ACRNAN_scaffold6307.g27757.t1"/>
    <property type="gene ID" value="ACRNAN_scaffold6307.g27757"/>
</dbReference>
<dbReference type="PANTHER" id="PTHR10680">
    <property type="entry name" value="PEPTIDYL-GLYCINE ALPHA-AMIDATING MONOOXYGENASE"/>
    <property type="match status" value="1"/>
</dbReference>
<sequence>MVLYGCTELEKNITFSKVLYNCKGSRYSLYSWAKDAPSLELPVNVGFPVGQEDNPIKYLGVSIHYADPSSEPDFSGMTLHITTERPKYLAGTFELGSYYTGYIPPGRNKVVVNMSCLYNKDFEIHPFAFRVHSHNLGKNGFK</sequence>
<name>A0A914E9L5_9BILA</name>
<feature type="domain" description="Copper type II ascorbate-dependent monooxygenase C-terminal" evidence="5">
    <location>
        <begin position="88"/>
        <end position="138"/>
    </location>
</feature>
<dbReference type="InterPro" id="IPR014784">
    <property type="entry name" value="Cu2_ascorb_mOase-like_C"/>
</dbReference>
<accession>A0A914E9L5</accession>
<keyword evidence="6" id="KW-1185">Reference proteome</keyword>
<dbReference type="InterPro" id="IPR036939">
    <property type="entry name" value="Cu2_ascorb_mOase_N_sf"/>
</dbReference>
<dbReference type="InterPro" id="IPR000323">
    <property type="entry name" value="Cu2_ascorb_mOase_N"/>
</dbReference>
<organism evidence="6 7">
    <name type="scientific">Acrobeloides nanus</name>
    <dbReference type="NCBI Taxonomy" id="290746"/>
    <lineage>
        <taxon>Eukaryota</taxon>
        <taxon>Metazoa</taxon>
        <taxon>Ecdysozoa</taxon>
        <taxon>Nematoda</taxon>
        <taxon>Chromadorea</taxon>
        <taxon>Rhabditida</taxon>
        <taxon>Tylenchina</taxon>
        <taxon>Cephalobomorpha</taxon>
        <taxon>Cephaloboidea</taxon>
        <taxon>Cephalobidae</taxon>
        <taxon>Acrobeloides</taxon>
    </lineage>
</organism>
<keyword evidence="2" id="KW-1015">Disulfide bond</keyword>
<dbReference type="Gene3D" id="2.60.120.310">
    <property type="entry name" value="Copper type II, ascorbate-dependent monooxygenase, N-terminal domain"/>
    <property type="match status" value="1"/>
</dbReference>
<reference evidence="7" key="1">
    <citation type="submission" date="2022-11" db="UniProtKB">
        <authorList>
            <consortium name="WormBaseParasite"/>
        </authorList>
    </citation>
    <scope>IDENTIFICATION</scope>
</reference>
<proteinExistence type="predicted"/>
<dbReference type="Gene3D" id="2.60.120.230">
    <property type="match status" value="1"/>
</dbReference>
<feature type="domain" description="Copper type II ascorbate-dependent monooxygenase N-terminal" evidence="4">
    <location>
        <begin position="1"/>
        <end position="70"/>
    </location>
</feature>
<dbReference type="Pfam" id="PF01082">
    <property type="entry name" value="Cu2_monooxygen"/>
    <property type="match status" value="1"/>
</dbReference>